<dbReference type="EMBL" id="CP109020">
    <property type="protein sequence ID" value="WUT87871.1"/>
    <property type="molecule type" value="Genomic_DNA"/>
</dbReference>
<reference evidence="1" key="1">
    <citation type="submission" date="2022-10" db="EMBL/GenBank/DDBJ databases">
        <title>The complete genomes of actinobacterial strains from the NBC collection.</title>
        <authorList>
            <person name="Joergensen T.S."/>
            <person name="Alvarez Arevalo M."/>
            <person name="Sterndorff E.B."/>
            <person name="Faurdal D."/>
            <person name="Vuksanovic O."/>
            <person name="Mourched A.-S."/>
            <person name="Charusanti P."/>
            <person name="Shaw S."/>
            <person name="Blin K."/>
            <person name="Weber T."/>
        </authorList>
    </citation>
    <scope>NUCLEOTIDE SEQUENCE</scope>
    <source>
        <strain evidence="1">NBC_00668</strain>
        <plasmid evidence="1">unnamed1</plasmid>
    </source>
</reference>
<evidence type="ECO:0000313" key="2">
    <source>
        <dbReference type="Proteomes" id="UP001432060"/>
    </source>
</evidence>
<proteinExistence type="predicted"/>
<protein>
    <submittedName>
        <fullName evidence="1">Uncharacterized protein</fullName>
    </submittedName>
</protein>
<gene>
    <name evidence="1" type="ORF">OG515_37020</name>
</gene>
<keyword evidence="1" id="KW-0614">Plasmid</keyword>
<geneLocation type="plasmid" evidence="1 2">
    <name>unnamed1</name>
</geneLocation>
<dbReference type="Proteomes" id="UP001432060">
    <property type="component" value="Plasmid unnamed1"/>
</dbReference>
<evidence type="ECO:0000313" key="1">
    <source>
        <dbReference type="EMBL" id="WUT87871.1"/>
    </source>
</evidence>
<accession>A0ABZ1XWC6</accession>
<name>A0ABZ1XWC6_9ACTN</name>
<keyword evidence="2" id="KW-1185">Reference proteome</keyword>
<organism evidence="1 2">
    <name type="scientific">Streptomyces melanogenes</name>
    <dbReference type="NCBI Taxonomy" id="67326"/>
    <lineage>
        <taxon>Bacteria</taxon>
        <taxon>Bacillati</taxon>
        <taxon>Actinomycetota</taxon>
        <taxon>Actinomycetes</taxon>
        <taxon>Kitasatosporales</taxon>
        <taxon>Streptomycetaceae</taxon>
        <taxon>Streptomyces</taxon>
    </lineage>
</organism>
<sequence length="114" mass="12862">MDLRDRLADVRRRPHLYGLTTFGEVAAFVTGVDAASEWRFLEGFREWLAAKSNLGANLAWQVLVTRIAYPGEANDFWVAASHGESNEAVTVLFDELNSFLADREARNTEYPQRG</sequence>
<dbReference type="RefSeq" id="WP_329404854.1">
    <property type="nucleotide sequence ID" value="NZ_CP109020.1"/>
</dbReference>